<dbReference type="SUPFAM" id="SSF81296">
    <property type="entry name" value="E set domains"/>
    <property type="match status" value="3"/>
</dbReference>
<evidence type="ECO:0000313" key="14">
    <source>
        <dbReference type="Proteomes" id="UP000694891"/>
    </source>
</evidence>
<dbReference type="InterPro" id="IPR013783">
    <property type="entry name" value="Ig-like_fold"/>
</dbReference>
<dbReference type="AlphaFoldDB" id="A0A9Y4NV16"/>
<keyword evidence="11" id="KW-0325">Glycoprotein</keyword>
<keyword evidence="4" id="KW-0812">Transmembrane</keyword>
<dbReference type="PANTHER" id="PTHR22625">
    <property type="entry name" value="PLEXIN"/>
    <property type="match status" value="1"/>
</dbReference>
<evidence type="ECO:0000313" key="15">
    <source>
        <dbReference type="RefSeq" id="XP_008303974.1"/>
    </source>
</evidence>
<evidence type="ECO:0000256" key="4">
    <source>
        <dbReference type="ARBA" id="ARBA00022692"/>
    </source>
</evidence>
<comment type="similarity">
    <text evidence="2">Belongs to the plexin family.</text>
</comment>
<dbReference type="InterPro" id="IPR041019">
    <property type="entry name" value="TIG1_plexin"/>
</dbReference>
<dbReference type="GO" id="GO:0017154">
    <property type="term" value="F:semaphorin receptor activity"/>
    <property type="evidence" value="ECO:0007669"/>
    <property type="project" value="InterPro"/>
</dbReference>
<evidence type="ECO:0000256" key="2">
    <source>
        <dbReference type="ARBA" id="ARBA00010297"/>
    </source>
</evidence>
<dbReference type="Pfam" id="PF17960">
    <property type="entry name" value="TIG_plexin"/>
    <property type="match status" value="1"/>
</dbReference>
<dbReference type="InterPro" id="IPR057533">
    <property type="entry name" value="PSI_Plexin-B"/>
</dbReference>
<keyword evidence="7" id="KW-1133">Transmembrane helix</keyword>
<reference evidence="15" key="1">
    <citation type="submission" date="2025-08" db="UniProtKB">
        <authorList>
            <consortium name="RefSeq"/>
        </authorList>
    </citation>
    <scope>IDENTIFICATION</scope>
</reference>
<organism evidence="14 15">
    <name type="scientific">Stegastes partitus</name>
    <name type="common">bicolor damselfish</name>
    <dbReference type="NCBI Taxonomy" id="144197"/>
    <lineage>
        <taxon>Eukaryota</taxon>
        <taxon>Metazoa</taxon>
        <taxon>Chordata</taxon>
        <taxon>Craniata</taxon>
        <taxon>Vertebrata</taxon>
        <taxon>Euteleostomi</taxon>
        <taxon>Actinopterygii</taxon>
        <taxon>Neopterygii</taxon>
        <taxon>Teleostei</taxon>
        <taxon>Neoteleostei</taxon>
        <taxon>Acanthomorphata</taxon>
        <taxon>Ovalentaria</taxon>
        <taxon>Pomacentridae</taxon>
        <taxon>Stegastes</taxon>
    </lineage>
</organism>
<feature type="domain" description="IPT/TIG" evidence="13">
    <location>
        <begin position="504"/>
        <end position="594"/>
    </location>
</feature>
<name>A0A9Y4NV16_9TELE</name>
<dbReference type="GO" id="GO:0050772">
    <property type="term" value="P:positive regulation of axonogenesis"/>
    <property type="evidence" value="ECO:0007669"/>
    <property type="project" value="TreeGrafter"/>
</dbReference>
<dbReference type="CDD" id="cd00603">
    <property type="entry name" value="IPT_PCSR"/>
    <property type="match status" value="1"/>
</dbReference>
<dbReference type="GO" id="GO:0007162">
    <property type="term" value="P:negative regulation of cell adhesion"/>
    <property type="evidence" value="ECO:0007669"/>
    <property type="project" value="TreeGrafter"/>
</dbReference>
<keyword evidence="6" id="KW-0677">Repeat</keyword>
<dbReference type="Pfam" id="PF24317">
    <property type="entry name" value="PSI_Plexin-B"/>
    <property type="match status" value="1"/>
</dbReference>
<evidence type="ECO:0000256" key="10">
    <source>
        <dbReference type="ARBA" id="ARBA00023170"/>
    </source>
</evidence>
<dbReference type="GO" id="GO:0002116">
    <property type="term" value="C:semaphorin receptor complex"/>
    <property type="evidence" value="ECO:0007669"/>
    <property type="project" value="TreeGrafter"/>
</dbReference>
<evidence type="ECO:0000256" key="7">
    <source>
        <dbReference type="ARBA" id="ARBA00022989"/>
    </source>
</evidence>
<evidence type="ECO:0000259" key="13">
    <source>
        <dbReference type="SMART" id="SM00429"/>
    </source>
</evidence>
<evidence type="ECO:0000256" key="9">
    <source>
        <dbReference type="ARBA" id="ARBA00023157"/>
    </source>
</evidence>
<dbReference type="RefSeq" id="XP_008303974.1">
    <property type="nucleotide sequence ID" value="XM_008305752.1"/>
</dbReference>
<keyword evidence="8" id="KW-0472">Membrane</keyword>
<dbReference type="GO" id="GO:0007399">
    <property type="term" value="P:nervous system development"/>
    <property type="evidence" value="ECO:0007669"/>
    <property type="project" value="UniProtKB-ARBA"/>
</dbReference>
<evidence type="ECO:0000256" key="3">
    <source>
        <dbReference type="ARBA" id="ARBA00022475"/>
    </source>
</evidence>
<feature type="domain" description="PSI" evidence="12">
    <location>
        <begin position="209"/>
        <end position="263"/>
    </location>
</feature>
<keyword evidence="3" id="KW-1003">Cell membrane</keyword>
<dbReference type="GO" id="GO:0030334">
    <property type="term" value="P:regulation of cell migration"/>
    <property type="evidence" value="ECO:0007669"/>
    <property type="project" value="TreeGrafter"/>
</dbReference>
<evidence type="ECO:0000256" key="11">
    <source>
        <dbReference type="ARBA" id="ARBA00023180"/>
    </source>
</evidence>
<evidence type="ECO:0000259" key="12">
    <source>
        <dbReference type="SMART" id="SM00423"/>
    </source>
</evidence>
<keyword evidence="9" id="KW-1015">Disulfide bond</keyword>
<evidence type="ECO:0000256" key="6">
    <source>
        <dbReference type="ARBA" id="ARBA00022737"/>
    </source>
</evidence>
<dbReference type="InterPro" id="IPR016201">
    <property type="entry name" value="PSI"/>
</dbReference>
<dbReference type="PANTHER" id="PTHR22625:SF9">
    <property type="entry name" value="PLEXIN-B2"/>
    <property type="match status" value="1"/>
</dbReference>
<dbReference type="SMART" id="SM00423">
    <property type="entry name" value="PSI"/>
    <property type="match status" value="2"/>
</dbReference>
<dbReference type="InterPro" id="IPR014756">
    <property type="entry name" value="Ig_E-set"/>
</dbReference>
<gene>
    <name evidence="15" type="primary">LOC103375452</name>
</gene>
<dbReference type="SMART" id="SM00429">
    <property type="entry name" value="IPT"/>
    <property type="match status" value="2"/>
</dbReference>
<feature type="domain" description="PSI" evidence="12">
    <location>
        <begin position="358"/>
        <end position="402"/>
    </location>
</feature>
<accession>A0A9Y4NV16</accession>
<feature type="non-terminal residue" evidence="15">
    <location>
        <position position="1"/>
    </location>
</feature>
<proteinExistence type="inferred from homology"/>
<keyword evidence="10" id="KW-0675">Receptor</keyword>
<feature type="domain" description="IPT/TIG" evidence="13">
    <location>
        <begin position="403"/>
        <end position="503"/>
    </location>
</feature>
<protein>
    <submittedName>
        <fullName evidence="15">Plexin-B2-like</fullName>
    </submittedName>
</protein>
<dbReference type="FunFam" id="2.60.40.10:FF:000798">
    <property type="entry name" value="Plexin B2"/>
    <property type="match status" value="1"/>
</dbReference>
<dbReference type="InterPro" id="IPR031148">
    <property type="entry name" value="Plexin"/>
</dbReference>
<evidence type="ECO:0000256" key="5">
    <source>
        <dbReference type="ARBA" id="ARBA00022729"/>
    </source>
</evidence>
<dbReference type="Gene3D" id="2.60.40.10">
    <property type="entry name" value="Immunoglobulins"/>
    <property type="match status" value="4"/>
</dbReference>
<dbReference type="InterPro" id="IPR002909">
    <property type="entry name" value="IPT_dom"/>
</dbReference>
<dbReference type="Proteomes" id="UP000694891">
    <property type="component" value="Unplaced"/>
</dbReference>
<dbReference type="GeneID" id="103375452"/>
<feature type="non-terminal residue" evidence="15">
    <location>
        <position position="647"/>
    </location>
</feature>
<evidence type="ECO:0000256" key="1">
    <source>
        <dbReference type="ARBA" id="ARBA00004251"/>
    </source>
</evidence>
<keyword evidence="5" id="KW-0732">Signal</keyword>
<dbReference type="GO" id="GO:0008360">
    <property type="term" value="P:regulation of cell shape"/>
    <property type="evidence" value="ECO:0007669"/>
    <property type="project" value="TreeGrafter"/>
</dbReference>
<sequence length="647" mass="71553">VLKVHLSAHPEVYGRAPGEVTGDKVNKNLLFDSDRQHLYITTEKKVSEAPPRRLIDYPFLTESISVALHLSNASEKVGDSVRCTRKQDCSRSSEENTWLWSPNQQCVQIQAFDPPNLSCRKTQQVDISVPTLPRLRPSDSLQCVFGDFRTGGTVMAEDGRVEVTCSLPDPVEIPPTPEQQDFVSVPVRVLVNNHRGSIEVTSGEYHFYNCAATVRKNQNTPCISCVTSQWGCQWNAATHSCSDSDESVDGNHIVRPQQPESCPQFESPEPLLIPVGFQIPISFQGRNLENYMGRRFSIGTELMKATEEDVTQEQESRFRFRGYEFSYDKHQEVNVSFHIKQSDSEKKIDSTLTVVLYNCSVDREDCSLCKHADAKYQCVWCSATRTCVYRELCPAPQPARCPDPEITDIIPRFGPLNGRISVTIKGSNMGIKKEDVRKITVAGVDCVHQEERYSVSTSVVCEIGPARRPPPFDLPVDPLTSGAVEVEVEGGRRGTSKVLFTYRDPKPTTVQPAKGPAAGGTVITIGGENLDTATKDDVAVTVGGVSCEVLTFGTEITCKTGRYRGQKVPSDQLPVTVRYGKNTTKDVPAAYQYSENPKITDYYPKASFVCGGRRIVVVGNGFDLIQTATMKVLPSADEFSQDTAPVE</sequence>
<keyword evidence="14" id="KW-1185">Reference proteome</keyword>
<evidence type="ECO:0000256" key="8">
    <source>
        <dbReference type="ARBA" id="ARBA00023136"/>
    </source>
</evidence>
<dbReference type="GO" id="GO:0005886">
    <property type="term" value="C:plasma membrane"/>
    <property type="evidence" value="ECO:0007669"/>
    <property type="project" value="UniProtKB-SubCell"/>
</dbReference>
<dbReference type="Pfam" id="PF24479">
    <property type="entry name" value="PSI_PlexinA-B"/>
    <property type="match status" value="1"/>
</dbReference>
<dbReference type="FunFam" id="2.60.40.10:FF:000203">
    <property type="entry name" value="Plexin B2"/>
    <property type="match status" value="1"/>
</dbReference>
<dbReference type="Pfam" id="PF01833">
    <property type="entry name" value="TIG"/>
    <property type="match status" value="2"/>
</dbReference>
<comment type="subcellular location">
    <subcellularLocation>
        <location evidence="1">Cell membrane</location>
        <topology evidence="1">Single-pass type I membrane protein</topology>
    </subcellularLocation>
</comment>